<dbReference type="EMBL" id="UZAD01003643">
    <property type="protein sequence ID" value="VDN86539.1"/>
    <property type="molecule type" value="Genomic_DNA"/>
</dbReference>
<sequence length="60" mass="6889">MLWKRLRENFQVTRVTAYGSPGTHKGGSESFPPKCTNDPQNIAQQEIQEQKFGEMNVHLK</sequence>
<dbReference type="AlphaFoldDB" id="A0A0N4TB02"/>
<dbReference type="Proteomes" id="UP000278627">
    <property type="component" value="Unassembled WGS sequence"/>
</dbReference>
<gene>
    <name evidence="1" type="ORF">BPAG_LOCUS5353</name>
</gene>
<protein>
    <submittedName>
        <fullName evidence="1 3">Uncharacterized protein</fullName>
    </submittedName>
</protein>
<keyword evidence="2" id="KW-1185">Reference proteome</keyword>
<name>A0A0N4TB02_BRUPA</name>
<evidence type="ECO:0000313" key="3">
    <source>
        <dbReference type="WBParaSite" id="BPAG_0000538901-mRNA-1"/>
    </source>
</evidence>
<proteinExistence type="predicted"/>
<evidence type="ECO:0000313" key="2">
    <source>
        <dbReference type="Proteomes" id="UP000278627"/>
    </source>
</evidence>
<reference evidence="1 2" key="2">
    <citation type="submission" date="2018-11" db="EMBL/GenBank/DDBJ databases">
        <authorList>
            <consortium name="Pathogen Informatics"/>
        </authorList>
    </citation>
    <scope>NUCLEOTIDE SEQUENCE [LARGE SCALE GENOMIC DNA]</scope>
</reference>
<dbReference type="WBParaSite" id="BPAG_0000538901-mRNA-1">
    <property type="protein sequence ID" value="BPAG_0000538901-mRNA-1"/>
    <property type="gene ID" value="BPAG_0000538901"/>
</dbReference>
<accession>A0A0N4TB02</accession>
<reference evidence="3" key="1">
    <citation type="submission" date="2017-02" db="UniProtKB">
        <authorList>
            <consortium name="WormBaseParasite"/>
        </authorList>
    </citation>
    <scope>IDENTIFICATION</scope>
</reference>
<evidence type="ECO:0000313" key="1">
    <source>
        <dbReference type="EMBL" id="VDN86539.1"/>
    </source>
</evidence>
<organism evidence="3">
    <name type="scientific">Brugia pahangi</name>
    <name type="common">Filarial nematode worm</name>
    <dbReference type="NCBI Taxonomy" id="6280"/>
    <lineage>
        <taxon>Eukaryota</taxon>
        <taxon>Metazoa</taxon>
        <taxon>Ecdysozoa</taxon>
        <taxon>Nematoda</taxon>
        <taxon>Chromadorea</taxon>
        <taxon>Rhabditida</taxon>
        <taxon>Spirurina</taxon>
        <taxon>Spiruromorpha</taxon>
        <taxon>Filarioidea</taxon>
        <taxon>Onchocercidae</taxon>
        <taxon>Brugia</taxon>
    </lineage>
</organism>